<accession>A0ABQ1NN94</accession>
<dbReference type="InterPro" id="IPR029033">
    <property type="entry name" value="His_PPase_superfam"/>
</dbReference>
<dbReference type="Proteomes" id="UP000619534">
    <property type="component" value="Unassembled WGS sequence"/>
</dbReference>
<dbReference type="InterPro" id="IPR013078">
    <property type="entry name" value="His_Pase_superF_clade-1"/>
</dbReference>
<keyword evidence="3" id="KW-1185">Reference proteome</keyword>
<dbReference type="PANTHER" id="PTHR46517">
    <property type="entry name" value="FRUCTOSE-2,6-BISPHOSPHATASE TIGAR"/>
    <property type="match status" value="1"/>
</dbReference>
<sequence length="206" mass="23993">MGTDDGVSVYFIRHGLTQWNKEKRYLGHSDEPLLPELLYDSRLLKQQLSAQSFNQIFTSDLRRCMETIEYLVPDKPACADPNLREMDFGDWEGKTHHELENDPMYQHWINHWQMSAPPNGENYQPFRRRVRSFLNDILKKDDRRNVLVVTHGGVIREVMNGFIPELSFADSKIPHGKGVRMLFNQSGGDWKCSSWSVVPIVEKENS</sequence>
<protein>
    <recommendedName>
        <fullName evidence="4">Alpha-ribazole phosphatase</fullName>
    </recommendedName>
</protein>
<dbReference type="Gene3D" id="3.40.50.1240">
    <property type="entry name" value="Phosphoglycerate mutase-like"/>
    <property type="match status" value="1"/>
</dbReference>
<evidence type="ECO:0000313" key="3">
    <source>
        <dbReference type="Proteomes" id="UP000619534"/>
    </source>
</evidence>
<organism evidence="2 3">
    <name type="scientific">Thalassobacillus devorans</name>
    <dbReference type="NCBI Taxonomy" id="279813"/>
    <lineage>
        <taxon>Bacteria</taxon>
        <taxon>Bacillati</taxon>
        <taxon>Bacillota</taxon>
        <taxon>Bacilli</taxon>
        <taxon>Bacillales</taxon>
        <taxon>Bacillaceae</taxon>
        <taxon>Thalassobacillus</taxon>
    </lineage>
</organism>
<comment type="caution">
    <text evidence="2">The sequence shown here is derived from an EMBL/GenBank/DDBJ whole genome shotgun (WGS) entry which is preliminary data.</text>
</comment>
<gene>
    <name evidence="2" type="ORF">GCM10007216_02670</name>
</gene>
<name>A0ABQ1NN94_9BACI</name>
<dbReference type="CDD" id="cd07067">
    <property type="entry name" value="HP_PGM_like"/>
    <property type="match status" value="1"/>
</dbReference>
<dbReference type="PANTHER" id="PTHR46517:SF1">
    <property type="entry name" value="FRUCTOSE-2,6-BISPHOSPHATASE TIGAR"/>
    <property type="match status" value="1"/>
</dbReference>
<dbReference type="EMBL" id="BMCJ01000001">
    <property type="protein sequence ID" value="GGC75582.1"/>
    <property type="molecule type" value="Genomic_DNA"/>
</dbReference>
<proteinExistence type="predicted"/>
<dbReference type="SMART" id="SM00855">
    <property type="entry name" value="PGAM"/>
    <property type="match status" value="1"/>
</dbReference>
<dbReference type="SUPFAM" id="SSF53254">
    <property type="entry name" value="Phosphoglycerate mutase-like"/>
    <property type="match status" value="1"/>
</dbReference>
<evidence type="ECO:0000256" key="1">
    <source>
        <dbReference type="ARBA" id="ARBA00022801"/>
    </source>
</evidence>
<dbReference type="Pfam" id="PF00300">
    <property type="entry name" value="His_Phos_1"/>
    <property type="match status" value="1"/>
</dbReference>
<dbReference type="InterPro" id="IPR051695">
    <property type="entry name" value="Phosphoglycerate_Mutase"/>
</dbReference>
<dbReference type="RefSeq" id="WP_082412127.1">
    <property type="nucleotide sequence ID" value="NZ_BMCJ01000001.1"/>
</dbReference>
<evidence type="ECO:0008006" key="4">
    <source>
        <dbReference type="Google" id="ProtNLM"/>
    </source>
</evidence>
<keyword evidence="1" id="KW-0378">Hydrolase</keyword>
<reference evidence="3" key="1">
    <citation type="journal article" date="2019" name="Int. J. Syst. Evol. Microbiol.">
        <title>The Global Catalogue of Microorganisms (GCM) 10K type strain sequencing project: providing services to taxonomists for standard genome sequencing and annotation.</title>
        <authorList>
            <consortium name="The Broad Institute Genomics Platform"/>
            <consortium name="The Broad Institute Genome Sequencing Center for Infectious Disease"/>
            <person name="Wu L."/>
            <person name="Ma J."/>
        </authorList>
    </citation>
    <scope>NUCLEOTIDE SEQUENCE [LARGE SCALE GENOMIC DNA]</scope>
    <source>
        <strain evidence="3">CCM 7282</strain>
    </source>
</reference>
<evidence type="ECO:0000313" key="2">
    <source>
        <dbReference type="EMBL" id="GGC75582.1"/>
    </source>
</evidence>